<reference evidence="4" key="1">
    <citation type="submission" date="2020-05" db="EMBL/GenBank/DDBJ databases">
        <title>Frigoriglobus tundricola gen. nov., sp. nov., a psychrotolerant cellulolytic planctomycete of the family Gemmataceae with two divergent copies of 16S rRNA gene.</title>
        <authorList>
            <person name="Kulichevskaya I.S."/>
            <person name="Ivanova A.A."/>
            <person name="Naumoff D.G."/>
            <person name="Beletsky A.V."/>
            <person name="Rijpstra W.I.C."/>
            <person name="Sinninghe Damste J.S."/>
            <person name="Mardanov A.V."/>
            <person name="Ravin N.V."/>
            <person name="Dedysh S.N."/>
        </authorList>
    </citation>
    <scope>NUCLEOTIDE SEQUENCE [LARGE SCALE GENOMIC DNA]</scope>
    <source>
        <strain evidence="4">PL17</strain>
    </source>
</reference>
<dbReference type="PANTHER" id="PTHR35811">
    <property type="entry name" value="SLR1870 PROTEIN"/>
    <property type="match status" value="1"/>
</dbReference>
<evidence type="ECO:0000256" key="1">
    <source>
        <dbReference type="SAM" id="MobiDB-lite"/>
    </source>
</evidence>
<dbReference type="InterPro" id="IPR021139">
    <property type="entry name" value="NYN"/>
</dbReference>
<evidence type="ECO:0000313" key="3">
    <source>
        <dbReference type="EMBL" id="QJW98978.1"/>
    </source>
</evidence>
<organism evidence="3 4">
    <name type="scientific">Frigoriglobus tundricola</name>
    <dbReference type="NCBI Taxonomy" id="2774151"/>
    <lineage>
        <taxon>Bacteria</taxon>
        <taxon>Pseudomonadati</taxon>
        <taxon>Planctomycetota</taxon>
        <taxon>Planctomycetia</taxon>
        <taxon>Gemmatales</taxon>
        <taxon>Gemmataceae</taxon>
        <taxon>Frigoriglobus</taxon>
    </lineage>
</organism>
<feature type="region of interest" description="Disordered" evidence="1">
    <location>
        <begin position="646"/>
        <end position="720"/>
    </location>
</feature>
<feature type="compositionally biased region" description="Low complexity" evidence="1">
    <location>
        <begin position="742"/>
        <end position="752"/>
    </location>
</feature>
<dbReference type="Pfam" id="PF01936">
    <property type="entry name" value="NYN"/>
    <property type="match status" value="1"/>
</dbReference>
<name>A0A6M5YYP4_9BACT</name>
<evidence type="ECO:0000313" key="4">
    <source>
        <dbReference type="Proteomes" id="UP000503447"/>
    </source>
</evidence>
<dbReference type="EMBL" id="CP053452">
    <property type="protein sequence ID" value="QJW98978.1"/>
    <property type="molecule type" value="Genomic_DNA"/>
</dbReference>
<evidence type="ECO:0000259" key="2">
    <source>
        <dbReference type="Pfam" id="PF01936"/>
    </source>
</evidence>
<sequence length="851" mass="90118">MKPSAVLLIDLENFFLSRVQHFDSKAVPPSGRPAFAKDFEHLIAFAQRMAGAPFAVRRAYADYVTLRVGPRELMRQGVEPVQVFRLSGARSGSKNAADMRMAMDATALLASAGHAEHFVLVTGDADFIPVILELKRHGRAVSVIGVTGATNELIQRFVDNFELFEDLLAAEEVEVRSGELALVGDGMEKVAGAVRRLLSRNRPLRFAAVKPLLSKELDAPFDPGVFGCDTTGDFLRQYATELGIVIRQGQHDSEIDLPGVTPNGTGFKASARLPSKPAAQALPEQQTGARLPTAEYHTAAHYRQLFAGRGATGGGAVKVPPVSWAVLAWSCDAVVELLAPPAGEPTHTTSLLPKLLKAADGATIPDLVKHLRLFYPTLRAGLPVQGADGVYSLPADCTGEQIRLSVLSYIGHVLNCRLSESGVAGAICSDALAAVFEPGPAIEQVTAEVTTALARSDARLPEPSQPSRPLPPGAEEVHTPASYLKLLKAGGPKSSETESLKVLPVPWPSVERACEDAFSLLHPNAGGGPLPRDELNARLSAAGTDLFIEQYPQHVRRVLGILRVAGDVTEENGTVALAPDIATAQELRNRTLAFLLQLLQLRLEERDHFDPIRPPAFVAAIEGGPFTDRLLEEVMPAIAWLYRPDTAGDSGTAGPDPFPVSERSEVEPDKVPLAAPDRDVIDLREADDGATPRPEPGWSPGSDDAVPEAAEMSPAAPPDPPSAVFGVVDVAVITSEAVAAAAEPQRAAGAEVNGPPADHRGHAAPTEPDPMPFAALTARAPETEPEHPPQDPFSAVPVADWLPDGDPLFSDPGSAPRGEPALDAVSPPVAPRRPPFAKIGSPSPSPPPEPA</sequence>
<dbReference type="GO" id="GO:0004540">
    <property type="term" value="F:RNA nuclease activity"/>
    <property type="evidence" value="ECO:0007669"/>
    <property type="project" value="InterPro"/>
</dbReference>
<keyword evidence="4" id="KW-1185">Reference proteome</keyword>
<dbReference type="KEGG" id="ftj:FTUN_6573"/>
<proteinExistence type="predicted"/>
<gene>
    <name evidence="3" type="ORF">FTUN_6573</name>
</gene>
<feature type="compositionally biased region" description="Basic and acidic residues" evidence="1">
    <location>
        <begin position="662"/>
        <end position="687"/>
    </location>
</feature>
<dbReference type="Gene3D" id="3.40.50.1010">
    <property type="entry name" value="5'-nuclease"/>
    <property type="match status" value="1"/>
</dbReference>
<feature type="region of interest" description="Disordered" evidence="1">
    <location>
        <begin position="455"/>
        <end position="476"/>
    </location>
</feature>
<dbReference type="PANTHER" id="PTHR35811:SF1">
    <property type="entry name" value="HTH OST-TYPE DOMAIN-CONTAINING PROTEIN"/>
    <property type="match status" value="1"/>
</dbReference>
<feature type="compositionally biased region" description="Pro residues" evidence="1">
    <location>
        <begin position="463"/>
        <end position="472"/>
    </location>
</feature>
<dbReference type="CDD" id="cd11297">
    <property type="entry name" value="PIN_LabA-like_N_1"/>
    <property type="match status" value="1"/>
</dbReference>
<accession>A0A6M5YYP4</accession>
<protein>
    <recommendedName>
        <fullName evidence="2">NYN domain-containing protein</fullName>
    </recommendedName>
</protein>
<feature type="region of interest" description="Disordered" evidence="1">
    <location>
        <begin position="742"/>
        <end position="851"/>
    </location>
</feature>
<feature type="domain" description="NYN" evidence="2">
    <location>
        <begin position="6"/>
        <end position="161"/>
    </location>
</feature>
<dbReference type="Proteomes" id="UP000503447">
    <property type="component" value="Chromosome"/>
</dbReference>
<dbReference type="RefSeq" id="WP_171474040.1">
    <property type="nucleotide sequence ID" value="NZ_CP053452.2"/>
</dbReference>
<dbReference type="AlphaFoldDB" id="A0A6M5YYP4"/>